<feature type="region of interest" description="Disordered" evidence="1">
    <location>
        <begin position="1"/>
        <end position="39"/>
    </location>
</feature>
<organism evidence="3 4">
    <name type="scientific">Plectus sambesii</name>
    <dbReference type="NCBI Taxonomy" id="2011161"/>
    <lineage>
        <taxon>Eukaryota</taxon>
        <taxon>Metazoa</taxon>
        <taxon>Ecdysozoa</taxon>
        <taxon>Nematoda</taxon>
        <taxon>Chromadorea</taxon>
        <taxon>Plectida</taxon>
        <taxon>Plectina</taxon>
        <taxon>Plectoidea</taxon>
        <taxon>Plectidae</taxon>
        <taxon>Plectus</taxon>
    </lineage>
</organism>
<accession>A0A914XJ07</accession>
<name>A0A914XJ07_9BILA</name>
<feature type="transmembrane region" description="Helical" evidence="2">
    <location>
        <begin position="160"/>
        <end position="184"/>
    </location>
</feature>
<proteinExistence type="predicted"/>
<evidence type="ECO:0000256" key="1">
    <source>
        <dbReference type="SAM" id="MobiDB-lite"/>
    </source>
</evidence>
<dbReference type="AlphaFoldDB" id="A0A914XJ07"/>
<keyword evidence="3" id="KW-1185">Reference proteome</keyword>
<dbReference type="WBParaSite" id="PSAMB.scaffold8303size6375.g31269.t1">
    <property type="protein sequence ID" value="PSAMB.scaffold8303size6375.g31269.t1"/>
    <property type="gene ID" value="PSAMB.scaffold8303size6375.g31269"/>
</dbReference>
<evidence type="ECO:0000313" key="4">
    <source>
        <dbReference type="WBParaSite" id="PSAMB.scaffold8303size6375.g31269.t1"/>
    </source>
</evidence>
<dbReference type="Proteomes" id="UP000887566">
    <property type="component" value="Unplaced"/>
</dbReference>
<evidence type="ECO:0000256" key="2">
    <source>
        <dbReference type="SAM" id="Phobius"/>
    </source>
</evidence>
<keyword evidence="2" id="KW-0472">Membrane</keyword>
<keyword evidence="2" id="KW-1133">Transmembrane helix</keyword>
<protein>
    <submittedName>
        <fullName evidence="4">Major facilitator superfamily (MFS) profile domain-containing protein</fullName>
    </submittedName>
</protein>
<evidence type="ECO:0000313" key="3">
    <source>
        <dbReference type="Proteomes" id="UP000887566"/>
    </source>
</evidence>
<sequence length="193" mass="21172">MAQNYGSIGGASGSHRLPGSPDSFGFAGLEEEEDDVDEHSMLLSGAESLPTVLREDGDEPDHHDQLFRAISASYAPNSILVRPRRRRMVSETDVSKMRPFMAPPYLFPSTQTLSIMASLDNVGDEDEFESSDSYNGSVEAVAKDSKPAEKRLPKLTSRQILTIVVLAFANFCSTVAFSCIAPFYPDEVINLNY</sequence>
<reference evidence="4" key="1">
    <citation type="submission" date="2022-11" db="UniProtKB">
        <authorList>
            <consortium name="WormBaseParasite"/>
        </authorList>
    </citation>
    <scope>IDENTIFICATION</scope>
</reference>
<keyword evidence="2" id="KW-0812">Transmembrane</keyword>